<reference evidence="1 2" key="1">
    <citation type="submission" date="2019-09" db="EMBL/GenBank/DDBJ databases">
        <title>Genome sequence of Hymenobacter sp. M3.</title>
        <authorList>
            <person name="Srinivasan S."/>
        </authorList>
    </citation>
    <scope>NUCLEOTIDE SEQUENCE [LARGE SCALE GENOMIC DNA]</scope>
    <source>
        <strain evidence="1 2">M3</strain>
    </source>
</reference>
<name>A0A7L4ZU82_9BACT</name>
<sequence>MPKTIDYPRTGYLSAWEVAEIVDDTGGKCSIEACARKLNRKVSGSFKAILGSAVKFGLLTSKREMLTTTNLFRRIKNAYDKNEEKIYHREAFLHPPLFSHICRKFRNRELPVHILDVMLVREFDVEEINAQNVAKAFVEGARMVDIIDERNIIADIDQLAQAMPRRDVLASPEMPVNLFPNQVASETNNEAVVAAKASDIRLSGVDAVSTLFGLVATGTPANTTESNPTIPPIDMPRPETLGLPNLPAKTAEAQIPSGAPIAPPTSQPVHYTIRISGPGIDSQLSVQDQDDLLIVTALIDKIKKRLG</sequence>
<protein>
    <submittedName>
        <fullName evidence="1">Uncharacterized protein</fullName>
    </submittedName>
</protein>
<proteinExistence type="predicted"/>
<evidence type="ECO:0000313" key="1">
    <source>
        <dbReference type="EMBL" id="KAA9339861.1"/>
    </source>
</evidence>
<organism evidence="1 2">
    <name type="scientific">Hymenobacter busanensis</name>
    <dbReference type="NCBI Taxonomy" id="2607656"/>
    <lineage>
        <taxon>Bacteria</taxon>
        <taxon>Pseudomonadati</taxon>
        <taxon>Bacteroidota</taxon>
        <taxon>Cytophagia</taxon>
        <taxon>Cytophagales</taxon>
        <taxon>Hymenobacteraceae</taxon>
        <taxon>Hymenobacter</taxon>
    </lineage>
</organism>
<accession>A0A7L4ZU82</accession>
<comment type="caution">
    <text evidence="1">The sequence shown here is derived from an EMBL/GenBank/DDBJ whole genome shotgun (WGS) entry which is preliminary data.</text>
</comment>
<gene>
    <name evidence="1" type="ORF">F0P96_04390</name>
</gene>
<dbReference type="EMBL" id="VTWU01000001">
    <property type="protein sequence ID" value="KAA9339861.1"/>
    <property type="molecule type" value="Genomic_DNA"/>
</dbReference>
<evidence type="ECO:0000313" key="2">
    <source>
        <dbReference type="Proteomes" id="UP000326380"/>
    </source>
</evidence>
<dbReference type="AlphaFoldDB" id="A0A7L4ZU82"/>
<keyword evidence="2" id="KW-1185">Reference proteome</keyword>
<dbReference type="RefSeq" id="WP_151077562.1">
    <property type="nucleotide sequence ID" value="NZ_CP047647.1"/>
</dbReference>
<dbReference type="Proteomes" id="UP000326380">
    <property type="component" value="Unassembled WGS sequence"/>
</dbReference>